<evidence type="ECO:0000256" key="3">
    <source>
        <dbReference type="ARBA" id="ARBA00022723"/>
    </source>
</evidence>
<dbReference type="PRINTS" id="PR00385">
    <property type="entry name" value="P450"/>
</dbReference>
<evidence type="ECO:0000256" key="6">
    <source>
        <dbReference type="ARBA" id="ARBA00039038"/>
    </source>
</evidence>
<dbReference type="Gene3D" id="1.10.630.10">
    <property type="entry name" value="Cytochrome P450"/>
    <property type="match status" value="1"/>
</dbReference>
<evidence type="ECO:0000256" key="7">
    <source>
        <dbReference type="PIRSR" id="PIRSR602403-1"/>
    </source>
</evidence>
<name>A0A165JYA0_XYLHT</name>
<keyword evidence="11" id="KW-1185">Reference proteome</keyword>
<dbReference type="CDD" id="cd11082">
    <property type="entry name" value="CYP61_CYP710"/>
    <property type="match status" value="1"/>
</dbReference>
<dbReference type="InterPro" id="IPR036396">
    <property type="entry name" value="Cyt_P450_sf"/>
</dbReference>
<dbReference type="FunFam" id="1.10.630.10:FF:000021">
    <property type="entry name" value="Cytochrome P450 61"/>
    <property type="match status" value="1"/>
</dbReference>
<dbReference type="InterPro" id="IPR001128">
    <property type="entry name" value="Cyt_P450"/>
</dbReference>
<dbReference type="Proteomes" id="UP000076632">
    <property type="component" value="Unassembled WGS sequence"/>
</dbReference>
<evidence type="ECO:0000313" key="11">
    <source>
        <dbReference type="Proteomes" id="UP000076632"/>
    </source>
</evidence>
<dbReference type="STRING" id="1328760.A0A165JYA0"/>
<dbReference type="PANTHER" id="PTHR24286">
    <property type="entry name" value="CYTOCHROME P450 26"/>
    <property type="match status" value="1"/>
</dbReference>
<keyword evidence="4 8" id="KW-0560">Oxidoreductase</keyword>
<evidence type="ECO:0000256" key="8">
    <source>
        <dbReference type="RuleBase" id="RU000461"/>
    </source>
</evidence>
<accession>A0A165JYA0</accession>
<feature type="region of interest" description="Disordered" evidence="9">
    <location>
        <begin position="1"/>
        <end position="22"/>
    </location>
</feature>
<keyword evidence="7 8" id="KW-0349">Heme</keyword>
<dbReference type="GO" id="GO:0000249">
    <property type="term" value="F:C-22 sterol desaturase (NADPH) activity"/>
    <property type="evidence" value="ECO:0007669"/>
    <property type="project" value="UniProtKB-EC"/>
</dbReference>
<dbReference type="PRINTS" id="PR00465">
    <property type="entry name" value="EP450IV"/>
</dbReference>
<dbReference type="InterPro" id="IPR017972">
    <property type="entry name" value="Cyt_P450_CS"/>
</dbReference>
<proteinExistence type="inferred from homology"/>
<keyword evidence="8" id="KW-0503">Monooxygenase</keyword>
<sequence>MMATSSQSAMAAPASAGPESSAVDFSHPVVKTLSSLSGWQVIITAFCLLVVYDQVKYVYRKGGIAGPSWKIPFMGPFLQSVNPEFEGYLAKWASGPLSCVSIFHKFVVISSNRDLTRKILTSPAFVKPCLVDIAEKILRPSNWVFLDGKAHSEYRKGLNGLFSPKALETYLPGQEDVYDEYFDKFCETSRSSNYQPVPFMSAFREINCAISCRTFVGKHLSEESVDLISSEYYKITSALELVNFPIIIPFTKAWYGKKAADMVLAMFEECAAKSRKHIAGGGEVTCIVDGWIKQILVSEQYRTKVANGVDVPSEEKPTMILRQFSDTEISQTLFTFLFASQDASSSSTTWLFQVLADRPDVMERVREEQLRVRDGDRNRRIDMQMLQQMTYTRAVVKEILRYRPPVIVVPYAAKENFPISENYTVPKGSMIVPSFYPALHDPEAYPNPGEFDPDRWITGNADKAVKNWLVFGTGAHMCIGRDYLLLNMMGLIGKASLFLDWEHEVTPLSEKIKVFATIFPMDDCRLVFKRRE</sequence>
<comment type="cofactor">
    <cofactor evidence="1 7">
        <name>heme</name>
        <dbReference type="ChEBI" id="CHEBI:30413"/>
    </cofactor>
</comment>
<reference evidence="10 11" key="1">
    <citation type="journal article" date="2016" name="Fungal Biol.">
        <title>The genome of Xylona heveae provides a window into fungal endophytism.</title>
        <authorList>
            <person name="Gazis R."/>
            <person name="Kuo A."/>
            <person name="Riley R."/>
            <person name="LaButti K."/>
            <person name="Lipzen A."/>
            <person name="Lin J."/>
            <person name="Amirebrahimi M."/>
            <person name="Hesse C.N."/>
            <person name="Spatafora J.W."/>
            <person name="Henrissat B."/>
            <person name="Hainaut M."/>
            <person name="Grigoriev I.V."/>
            <person name="Hibbett D.S."/>
        </authorList>
    </citation>
    <scope>NUCLEOTIDE SEQUENCE [LARGE SCALE GENOMIC DNA]</scope>
    <source>
        <strain evidence="10 11">TC161</strain>
    </source>
</reference>
<dbReference type="InterPro" id="IPR002403">
    <property type="entry name" value="Cyt_P450_E_grp-IV"/>
</dbReference>
<dbReference type="RefSeq" id="XP_018192332.1">
    <property type="nucleotide sequence ID" value="XM_018331655.1"/>
</dbReference>
<evidence type="ECO:0000256" key="4">
    <source>
        <dbReference type="ARBA" id="ARBA00023002"/>
    </source>
</evidence>
<comment type="similarity">
    <text evidence="2 8">Belongs to the cytochrome P450 family.</text>
</comment>
<keyword evidence="3 7" id="KW-0479">Metal-binding</keyword>
<protein>
    <recommendedName>
        <fullName evidence="6">sterol 22-desaturase</fullName>
        <ecNumber evidence="6">1.14.19.41</ecNumber>
    </recommendedName>
</protein>
<dbReference type="GO" id="GO:0020037">
    <property type="term" value="F:heme binding"/>
    <property type="evidence" value="ECO:0007669"/>
    <property type="project" value="InterPro"/>
</dbReference>
<dbReference type="OMA" id="TCIVDHW"/>
<dbReference type="GO" id="GO:0016125">
    <property type="term" value="P:sterol metabolic process"/>
    <property type="evidence" value="ECO:0007669"/>
    <property type="project" value="TreeGrafter"/>
</dbReference>
<dbReference type="InParanoid" id="A0A165JYA0"/>
<evidence type="ECO:0000256" key="5">
    <source>
        <dbReference type="ARBA" id="ARBA00023004"/>
    </source>
</evidence>
<feature type="binding site" description="axial binding residue" evidence="7">
    <location>
        <position position="478"/>
    </location>
    <ligand>
        <name>heme</name>
        <dbReference type="ChEBI" id="CHEBI:30413"/>
    </ligand>
    <ligandPart>
        <name>Fe</name>
        <dbReference type="ChEBI" id="CHEBI:18248"/>
    </ligandPart>
</feature>
<dbReference type="AlphaFoldDB" id="A0A165JYA0"/>
<dbReference type="GeneID" id="28896792"/>
<dbReference type="FunCoup" id="A0A165JYA0">
    <property type="interactions" value="1477"/>
</dbReference>
<dbReference type="EMBL" id="KV407454">
    <property type="protein sequence ID" value="KZF26777.1"/>
    <property type="molecule type" value="Genomic_DNA"/>
</dbReference>
<dbReference type="PROSITE" id="PS00086">
    <property type="entry name" value="CYTOCHROME_P450"/>
    <property type="match status" value="1"/>
</dbReference>
<evidence type="ECO:0000256" key="1">
    <source>
        <dbReference type="ARBA" id="ARBA00001971"/>
    </source>
</evidence>
<keyword evidence="5 7" id="KW-0408">Iron</keyword>
<dbReference type="Pfam" id="PF00067">
    <property type="entry name" value="p450"/>
    <property type="match status" value="1"/>
</dbReference>
<dbReference type="GO" id="GO:0004497">
    <property type="term" value="F:monooxygenase activity"/>
    <property type="evidence" value="ECO:0007669"/>
    <property type="project" value="UniProtKB-KW"/>
</dbReference>
<dbReference type="PANTHER" id="PTHR24286:SF228">
    <property type="entry name" value="C-22 STEROL DESATURASE ERG5"/>
    <property type="match status" value="1"/>
</dbReference>
<dbReference type="OrthoDB" id="1372046at2759"/>
<dbReference type="GO" id="GO:0005506">
    <property type="term" value="F:iron ion binding"/>
    <property type="evidence" value="ECO:0007669"/>
    <property type="project" value="InterPro"/>
</dbReference>
<dbReference type="EC" id="1.14.19.41" evidence="6"/>
<dbReference type="SUPFAM" id="SSF48264">
    <property type="entry name" value="Cytochrome P450"/>
    <property type="match status" value="1"/>
</dbReference>
<evidence type="ECO:0000256" key="2">
    <source>
        <dbReference type="ARBA" id="ARBA00010617"/>
    </source>
</evidence>
<evidence type="ECO:0000313" key="10">
    <source>
        <dbReference type="EMBL" id="KZF26777.1"/>
    </source>
</evidence>
<evidence type="ECO:0000256" key="9">
    <source>
        <dbReference type="SAM" id="MobiDB-lite"/>
    </source>
</evidence>
<organism evidence="10 11">
    <name type="scientific">Xylona heveae (strain CBS 132557 / TC161)</name>
    <dbReference type="NCBI Taxonomy" id="1328760"/>
    <lineage>
        <taxon>Eukaryota</taxon>
        <taxon>Fungi</taxon>
        <taxon>Dikarya</taxon>
        <taxon>Ascomycota</taxon>
        <taxon>Pezizomycotina</taxon>
        <taxon>Xylonomycetes</taxon>
        <taxon>Xylonales</taxon>
        <taxon>Xylonaceae</taxon>
        <taxon>Xylona</taxon>
    </lineage>
</organism>
<gene>
    <name evidence="10" type="ORF">L228DRAFT_243295</name>
</gene>